<dbReference type="EMBL" id="UIDG01000634">
    <property type="protein sequence ID" value="SUS08650.1"/>
    <property type="molecule type" value="Genomic_DNA"/>
</dbReference>
<evidence type="ECO:0000259" key="10">
    <source>
        <dbReference type="Pfam" id="PF07715"/>
    </source>
</evidence>
<dbReference type="GO" id="GO:0015889">
    <property type="term" value="P:cobalamin transport"/>
    <property type="evidence" value="ECO:0007669"/>
    <property type="project" value="TreeGrafter"/>
</dbReference>
<accession>A0A380TJN2</accession>
<feature type="domain" description="TonB-dependent receptor-like beta-barrel" evidence="9">
    <location>
        <begin position="268"/>
        <end position="638"/>
    </location>
</feature>
<evidence type="ECO:0000256" key="1">
    <source>
        <dbReference type="ARBA" id="ARBA00004571"/>
    </source>
</evidence>
<keyword evidence="7" id="KW-0472">Membrane</keyword>
<dbReference type="InterPro" id="IPR039426">
    <property type="entry name" value="TonB-dep_rcpt-like"/>
</dbReference>
<dbReference type="CDD" id="cd01347">
    <property type="entry name" value="ligand_gated_channel"/>
    <property type="match status" value="1"/>
</dbReference>
<dbReference type="Pfam" id="PF07715">
    <property type="entry name" value="Plug"/>
    <property type="match status" value="1"/>
</dbReference>
<keyword evidence="2" id="KW-0813">Transport</keyword>
<evidence type="ECO:0000256" key="7">
    <source>
        <dbReference type="ARBA" id="ARBA00023136"/>
    </source>
</evidence>
<dbReference type="GO" id="GO:0009279">
    <property type="term" value="C:cell outer membrane"/>
    <property type="evidence" value="ECO:0007669"/>
    <property type="project" value="UniProtKB-SubCell"/>
</dbReference>
<dbReference type="SUPFAM" id="SSF56935">
    <property type="entry name" value="Porins"/>
    <property type="match status" value="1"/>
</dbReference>
<dbReference type="InterPro" id="IPR012910">
    <property type="entry name" value="Plug_dom"/>
</dbReference>
<keyword evidence="5" id="KW-0406">Ion transport</keyword>
<dbReference type="PANTHER" id="PTHR30069:SF53">
    <property type="entry name" value="COLICIN I RECEPTOR-RELATED"/>
    <property type="match status" value="1"/>
</dbReference>
<gene>
    <name evidence="11" type="primary">cirA</name>
    <name evidence="11" type="ORF">DF3PB_80018</name>
</gene>
<keyword evidence="4" id="KW-0732">Signal</keyword>
<organism evidence="11">
    <name type="scientific">metagenome</name>
    <dbReference type="NCBI Taxonomy" id="256318"/>
    <lineage>
        <taxon>unclassified sequences</taxon>
        <taxon>metagenomes</taxon>
    </lineage>
</organism>
<evidence type="ECO:0000256" key="6">
    <source>
        <dbReference type="ARBA" id="ARBA00023077"/>
    </source>
</evidence>
<dbReference type="Gene3D" id="2.170.130.10">
    <property type="entry name" value="TonB-dependent receptor, plug domain"/>
    <property type="match status" value="1"/>
</dbReference>
<dbReference type="InterPro" id="IPR000531">
    <property type="entry name" value="Beta-barrel_TonB"/>
</dbReference>
<evidence type="ECO:0000313" key="11">
    <source>
        <dbReference type="EMBL" id="SUS08650.1"/>
    </source>
</evidence>
<dbReference type="AlphaFoldDB" id="A0A380TJN2"/>
<keyword evidence="11" id="KW-0675">Receptor</keyword>
<dbReference type="Pfam" id="PF00593">
    <property type="entry name" value="TonB_dep_Rec_b-barrel"/>
    <property type="match status" value="1"/>
</dbReference>
<dbReference type="Gene3D" id="2.40.170.20">
    <property type="entry name" value="TonB-dependent receptor, beta-barrel domain"/>
    <property type="match status" value="1"/>
</dbReference>
<sequence>MRRHEQRGERVNRCLQHFLIAAAAMMVSVPTRAEDKTLPAADEATPTVVVTATRYPVDAETVGSAITVITEQELQQQQTSFVSDILRDVPGVAVNRSGTFGTSTQVRIRGAEGNHTLVIIDGVEVNDPAGGNEFDFGDLLASDIERIEVLRGPQAILYGSNTIGGVINIITKRGKGGPKVTARAEGGSFHTFDGASSISGGDETVNGYLGLSGFRTAGINISENGGENDGYKNITLNSSVNVKPFEILELSGTLRYVDAELQYDDFGAVSDSDGFIIPNDADEVDERTSLSGRAQAKLTLFDGMFENTVGYSGLRTTSKTESNGAESFNFNAQTNTVDYQGNFFFDTPAFADASHALTFVYERQQQTGDNFSTFSGYSNFDSIINNGYAAEYRIGLWDRLFLTGGARYDQNNKFEDFTSPRVTGAFLIPETESRLHASWGKGVQNPTLTELFGFFANFVGNPDLKPENSTGWDAGVEQSFLDKRLVVDVTYFNNRIKDFISSEFDPAIGASRPINLDGTSKIQGVEVAATAKIYDGLTLKASYTYTDGEDPDGDELVRRPPHLASTSLNYAFLKDDEGRRRVNVNLNLDYNGSQKDFVFRSPTFERSTRTLDDYWLLNLAASYEFLPGLAVVGRIENLLDQDYEEIYGYRSPGIGAFAGLRGHISF</sequence>
<feature type="domain" description="TonB-dependent receptor plug" evidence="10">
    <location>
        <begin position="60"/>
        <end position="166"/>
    </location>
</feature>
<evidence type="ECO:0000256" key="8">
    <source>
        <dbReference type="ARBA" id="ARBA00023237"/>
    </source>
</evidence>
<keyword evidence="6" id="KW-0798">TonB box</keyword>
<dbReference type="InterPro" id="IPR037066">
    <property type="entry name" value="Plug_dom_sf"/>
</dbReference>
<dbReference type="PROSITE" id="PS52016">
    <property type="entry name" value="TONB_DEPENDENT_REC_3"/>
    <property type="match status" value="1"/>
</dbReference>
<reference evidence="11" key="1">
    <citation type="submission" date="2018-07" db="EMBL/GenBank/DDBJ databases">
        <authorList>
            <person name="Quirk P.G."/>
            <person name="Krulwich T.A."/>
        </authorList>
    </citation>
    <scope>NUCLEOTIDE SEQUENCE</scope>
</reference>
<keyword evidence="8" id="KW-0998">Cell outer membrane</keyword>
<evidence type="ECO:0000256" key="2">
    <source>
        <dbReference type="ARBA" id="ARBA00022448"/>
    </source>
</evidence>
<proteinExistence type="predicted"/>
<comment type="subcellular location">
    <subcellularLocation>
        <location evidence="1">Cell outer membrane</location>
        <topology evidence="1">Multi-pass membrane protein</topology>
    </subcellularLocation>
</comment>
<name>A0A380TJN2_9ZZZZ</name>
<dbReference type="PANTHER" id="PTHR30069">
    <property type="entry name" value="TONB-DEPENDENT OUTER MEMBRANE RECEPTOR"/>
    <property type="match status" value="1"/>
</dbReference>
<dbReference type="GO" id="GO:0006811">
    <property type="term" value="P:monoatomic ion transport"/>
    <property type="evidence" value="ECO:0007669"/>
    <property type="project" value="UniProtKB-KW"/>
</dbReference>
<dbReference type="InterPro" id="IPR036942">
    <property type="entry name" value="Beta-barrel_TonB_sf"/>
</dbReference>
<evidence type="ECO:0000256" key="5">
    <source>
        <dbReference type="ARBA" id="ARBA00023065"/>
    </source>
</evidence>
<evidence type="ECO:0000256" key="4">
    <source>
        <dbReference type="ARBA" id="ARBA00022729"/>
    </source>
</evidence>
<evidence type="ECO:0000259" key="9">
    <source>
        <dbReference type="Pfam" id="PF00593"/>
    </source>
</evidence>
<keyword evidence="3" id="KW-0812">Transmembrane</keyword>
<protein>
    <submittedName>
        <fullName evidence="11">Colicin I receptor</fullName>
    </submittedName>
</protein>
<evidence type="ECO:0000256" key="3">
    <source>
        <dbReference type="ARBA" id="ARBA00022692"/>
    </source>
</evidence>